<comment type="caution">
    <text evidence="1">The sequence shown here is derived from an EMBL/GenBank/DDBJ whole genome shotgun (WGS) entry which is preliminary data.</text>
</comment>
<reference evidence="1" key="1">
    <citation type="submission" date="2017-08" db="EMBL/GenBank/DDBJ databases">
        <authorList>
            <person name="Polle J.E."/>
            <person name="Barry K."/>
            <person name="Cushman J."/>
            <person name="Schmutz J."/>
            <person name="Tran D."/>
            <person name="Hathwaick L.T."/>
            <person name="Yim W.C."/>
            <person name="Jenkins J."/>
            <person name="Mckie-Krisberg Z.M."/>
            <person name="Prochnik S."/>
            <person name="Lindquist E."/>
            <person name="Dockter R.B."/>
            <person name="Adam C."/>
            <person name="Molina H."/>
            <person name="Bunkerborg J."/>
            <person name="Jin E."/>
            <person name="Buchheim M."/>
            <person name="Magnuson J."/>
        </authorList>
    </citation>
    <scope>NUCLEOTIDE SEQUENCE</scope>
    <source>
        <strain evidence="1">CCAP 19/18</strain>
    </source>
</reference>
<protein>
    <submittedName>
        <fullName evidence="1">Uncharacterized protein</fullName>
    </submittedName>
</protein>
<evidence type="ECO:0000313" key="2">
    <source>
        <dbReference type="Proteomes" id="UP000815325"/>
    </source>
</evidence>
<name>A0ABQ7FUD8_DUNSA</name>
<evidence type="ECO:0000313" key="1">
    <source>
        <dbReference type="EMBL" id="KAF5825627.1"/>
    </source>
</evidence>
<keyword evidence="2" id="KW-1185">Reference proteome</keyword>
<feature type="non-terminal residue" evidence="1">
    <location>
        <position position="1"/>
    </location>
</feature>
<proteinExistence type="predicted"/>
<accession>A0ABQ7FUD8</accession>
<organism evidence="1 2">
    <name type="scientific">Dunaliella salina</name>
    <name type="common">Green alga</name>
    <name type="synonym">Protococcus salinus</name>
    <dbReference type="NCBI Taxonomy" id="3046"/>
    <lineage>
        <taxon>Eukaryota</taxon>
        <taxon>Viridiplantae</taxon>
        <taxon>Chlorophyta</taxon>
        <taxon>core chlorophytes</taxon>
        <taxon>Chlorophyceae</taxon>
        <taxon>CS clade</taxon>
        <taxon>Chlamydomonadales</taxon>
        <taxon>Dunaliellaceae</taxon>
        <taxon>Dunaliella</taxon>
    </lineage>
</organism>
<gene>
    <name evidence="1" type="ORF">DUNSADRAFT_8011</name>
</gene>
<sequence>HVQSVSQSVCFACFVHVQHRFSAEPLHKVPLWDALAHMTQLRELLILGWDLEPEDQQGLPKLIHLTQLTVAHSQNNGRHANTQA</sequence>
<dbReference type="EMBL" id="MU072341">
    <property type="protein sequence ID" value="KAF5825627.1"/>
    <property type="molecule type" value="Genomic_DNA"/>
</dbReference>
<dbReference type="Proteomes" id="UP000815325">
    <property type="component" value="Unassembled WGS sequence"/>
</dbReference>